<gene>
    <name evidence="7" type="primary">LOC105055500</name>
</gene>
<dbReference type="InterPro" id="IPR000644">
    <property type="entry name" value="CBS_dom"/>
</dbReference>
<dbReference type="OrthoDB" id="681454at2759"/>
<name>A0A6I9S0P9_ELAGV</name>
<dbReference type="GO" id="GO:0005737">
    <property type="term" value="C:cytoplasm"/>
    <property type="evidence" value="ECO:0007669"/>
    <property type="project" value="TreeGrafter"/>
</dbReference>
<evidence type="ECO:0000313" key="6">
    <source>
        <dbReference type="Proteomes" id="UP000504607"/>
    </source>
</evidence>
<evidence type="ECO:0000256" key="1">
    <source>
        <dbReference type="ARBA" id="ARBA00022737"/>
    </source>
</evidence>
<dbReference type="AlphaFoldDB" id="A0A6I9S0P9"/>
<evidence type="ECO:0000259" key="5">
    <source>
        <dbReference type="PROSITE" id="PS51371"/>
    </source>
</evidence>
<dbReference type="PROSITE" id="PS51371">
    <property type="entry name" value="CBS"/>
    <property type="match status" value="1"/>
</dbReference>
<dbReference type="InterPro" id="IPR046342">
    <property type="entry name" value="CBS_dom_sf"/>
</dbReference>
<reference evidence="7" key="1">
    <citation type="submission" date="2025-08" db="UniProtKB">
        <authorList>
            <consortium name="RefSeq"/>
        </authorList>
    </citation>
    <scope>IDENTIFICATION</scope>
</reference>
<dbReference type="PANTHER" id="PTHR13780:SF128">
    <property type="entry name" value="CBS DOMAIN-CONTAINING PROTEIN"/>
    <property type="match status" value="1"/>
</dbReference>
<dbReference type="SUPFAM" id="SSF54631">
    <property type="entry name" value="CBS-domain pair"/>
    <property type="match status" value="1"/>
</dbReference>
<organism evidence="6 7">
    <name type="scientific">Elaeis guineensis var. tenera</name>
    <name type="common">Oil palm</name>
    <dbReference type="NCBI Taxonomy" id="51953"/>
    <lineage>
        <taxon>Eukaryota</taxon>
        <taxon>Viridiplantae</taxon>
        <taxon>Streptophyta</taxon>
        <taxon>Embryophyta</taxon>
        <taxon>Tracheophyta</taxon>
        <taxon>Spermatophyta</taxon>
        <taxon>Magnoliopsida</taxon>
        <taxon>Liliopsida</taxon>
        <taxon>Arecaceae</taxon>
        <taxon>Arecoideae</taxon>
        <taxon>Cocoseae</taxon>
        <taxon>Elaeidinae</taxon>
        <taxon>Elaeis</taxon>
    </lineage>
</organism>
<dbReference type="Proteomes" id="UP000504607">
    <property type="component" value="Chromosome 12"/>
</dbReference>
<dbReference type="GeneID" id="105055500"/>
<sequence length="393" mass="41672">MAVSLLQFHEVSDLCIGKPAVKSLPPSATIREALLALKRGEESFVSVWVADRASPEKKACAGKVCMVDVLCYLCSEENISSPAAALGAPVSALLPTKDSSLVRRVEPHSSVLEALDVVLDGAQNLVVPIRSGAGRKKLPGGGGVADFCWLTQEDFVRFFLNSIALFSPVPALSVSDLDIVRPAALAIRPHDPALTALPVIRRALADQTSVAVVTDDGKLIGEISPSTLAHCDEGAAAALAALSAVDLMSWIDWSGAPPESAVRAVKAQLREKGMAGMIELLEADLSPPFSSSSSSSTSSSSSSSDEESSLAAERRPRRLRSAGSYSARMGRRSEEAIVCHPGSSLMAVMIQALAHRVSYVWVVDDDYGLVGIVALPDILSVFWELLQQPFERE</sequence>
<feature type="compositionally biased region" description="Low complexity" evidence="4">
    <location>
        <begin position="290"/>
        <end position="303"/>
    </location>
</feature>
<keyword evidence="1" id="KW-0677">Repeat</keyword>
<feature type="domain" description="CBS" evidence="5">
    <location>
        <begin position="329"/>
        <end position="388"/>
    </location>
</feature>
<feature type="region of interest" description="Disordered" evidence="4">
    <location>
        <begin position="286"/>
        <end position="327"/>
    </location>
</feature>
<evidence type="ECO:0000256" key="3">
    <source>
        <dbReference type="PROSITE-ProRule" id="PRU00703"/>
    </source>
</evidence>
<dbReference type="Gene3D" id="3.10.580.10">
    <property type="entry name" value="CBS-domain"/>
    <property type="match status" value="1"/>
</dbReference>
<dbReference type="GO" id="GO:0005634">
    <property type="term" value="C:nucleus"/>
    <property type="evidence" value="ECO:0007669"/>
    <property type="project" value="TreeGrafter"/>
</dbReference>
<keyword evidence="6" id="KW-1185">Reference proteome</keyword>
<dbReference type="KEGG" id="egu:105055500"/>
<evidence type="ECO:0000313" key="7">
    <source>
        <dbReference type="RefSeq" id="XP_010935644.1"/>
    </source>
</evidence>
<dbReference type="Pfam" id="PF00571">
    <property type="entry name" value="CBS"/>
    <property type="match status" value="2"/>
</dbReference>
<dbReference type="PANTHER" id="PTHR13780">
    <property type="entry name" value="AMP-ACTIVATED PROTEIN KINASE, GAMMA REGULATORY SUBUNIT"/>
    <property type="match status" value="1"/>
</dbReference>
<evidence type="ECO:0000256" key="4">
    <source>
        <dbReference type="SAM" id="MobiDB-lite"/>
    </source>
</evidence>
<keyword evidence="2 3" id="KW-0129">CBS domain</keyword>
<dbReference type="InParanoid" id="A0A6I9S0P9"/>
<protein>
    <submittedName>
        <fullName evidence="7">CBS domain-containing protein CBSX5</fullName>
    </submittedName>
</protein>
<dbReference type="FunCoup" id="A0A6I9S0P9">
    <property type="interactions" value="1245"/>
</dbReference>
<proteinExistence type="predicted"/>
<evidence type="ECO:0000256" key="2">
    <source>
        <dbReference type="ARBA" id="ARBA00023122"/>
    </source>
</evidence>
<dbReference type="InterPro" id="IPR050511">
    <property type="entry name" value="AMPK_gamma/SDS23_families"/>
</dbReference>
<dbReference type="RefSeq" id="XP_010935644.1">
    <property type="nucleotide sequence ID" value="XM_010937342.3"/>
</dbReference>
<accession>A0A6I9S0P9</accession>